<reference evidence="1 2" key="1">
    <citation type="submission" date="2024-04" db="EMBL/GenBank/DDBJ databases">
        <title>Luteolibacter sp. isolated from soil.</title>
        <authorList>
            <person name="An J."/>
        </authorList>
    </citation>
    <scope>NUCLEOTIDE SEQUENCE [LARGE SCALE GENOMIC DNA]</scope>
    <source>
        <strain evidence="1 2">Y139</strain>
    </source>
</reference>
<sequence>MKSPNPILLPLLVLNLIVSSAALYLAVTRHSANLATPPAAIPQSISGLARVPVDGLSLRFRHPELFESAHDMPRPAALGELVRRGALRPGISDREAAFLLGDVEDMAVEEADDQGFTWNYGLPGGNLVLEFSPQRTLLRALHTHDGGPGYAHSESLF</sequence>
<organism evidence="1 2">
    <name type="scientific">Luteolibacter soli</name>
    <dbReference type="NCBI Taxonomy" id="3135280"/>
    <lineage>
        <taxon>Bacteria</taxon>
        <taxon>Pseudomonadati</taxon>
        <taxon>Verrucomicrobiota</taxon>
        <taxon>Verrucomicrobiia</taxon>
        <taxon>Verrucomicrobiales</taxon>
        <taxon>Verrucomicrobiaceae</taxon>
        <taxon>Luteolibacter</taxon>
    </lineage>
</organism>
<protein>
    <submittedName>
        <fullName evidence="1">Uncharacterized protein</fullName>
    </submittedName>
</protein>
<keyword evidence="2" id="KW-1185">Reference proteome</keyword>
<evidence type="ECO:0000313" key="2">
    <source>
        <dbReference type="Proteomes" id="UP001371305"/>
    </source>
</evidence>
<dbReference type="RefSeq" id="WP_341406265.1">
    <property type="nucleotide sequence ID" value="NZ_JBBUKT010000007.1"/>
</dbReference>
<dbReference type="Proteomes" id="UP001371305">
    <property type="component" value="Unassembled WGS sequence"/>
</dbReference>
<comment type="caution">
    <text evidence="1">The sequence shown here is derived from an EMBL/GenBank/DDBJ whole genome shotgun (WGS) entry which is preliminary data.</text>
</comment>
<dbReference type="EMBL" id="JBBUKT010000007">
    <property type="protein sequence ID" value="MEK7952509.1"/>
    <property type="molecule type" value="Genomic_DNA"/>
</dbReference>
<name>A0ABU9AXL3_9BACT</name>
<evidence type="ECO:0000313" key="1">
    <source>
        <dbReference type="EMBL" id="MEK7952509.1"/>
    </source>
</evidence>
<gene>
    <name evidence="1" type="ORF">WKV53_18495</name>
</gene>
<proteinExistence type="predicted"/>
<accession>A0ABU9AXL3</accession>